<evidence type="ECO:0000313" key="3">
    <source>
        <dbReference type="Proteomes" id="UP000000763"/>
    </source>
</evidence>
<reference evidence="3" key="2">
    <citation type="journal article" date="2008" name="Nucleic Acids Res.">
        <title>The rice annotation project database (RAP-DB): 2008 update.</title>
        <authorList>
            <consortium name="The rice annotation project (RAP)"/>
        </authorList>
    </citation>
    <scope>GENOME REANNOTATION</scope>
    <source>
        <strain evidence="3">cv. Nipponbare</strain>
    </source>
</reference>
<evidence type="ECO:0000256" key="1">
    <source>
        <dbReference type="SAM" id="MobiDB-lite"/>
    </source>
</evidence>
<gene>
    <name evidence="2" type="ORF">OSJNBa0035J16.4</name>
</gene>
<protein>
    <submittedName>
        <fullName evidence="2">Uncharacterized protein</fullName>
    </submittedName>
</protein>
<dbReference type="EMBL" id="AC135418">
    <property type="protein sequence ID" value="AAT85139.1"/>
    <property type="molecule type" value="Genomic_DNA"/>
</dbReference>
<dbReference type="Proteomes" id="UP000000763">
    <property type="component" value="Chromosome 5"/>
</dbReference>
<proteinExistence type="predicted"/>
<feature type="region of interest" description="Disordered" evidence="1">
    <location>
        <begin position="1"/>
        <end position="62"/>
    </location>
</feature>
<dbReference type="AlphaFoldDB" id="Q6ATY9"/>
<organism evidence="2 3">
    <name type="scientific">Oryza sativa subsp. japonica</name>
    <name type="common">Rice</name>
    <dbReference type="NCBI Taxonomy" id="39947"/>
    <lineage>
        <taxon>Eukaryota</taxon>
        <taxon>Viridiplantae</taxon>
        <taxon>Streptophyta</taxon>
        <taxon>Embryophyta</taxon>
        <taxon>Tracheophyta</taxon>
        <taxon>Spermatophyta</taxon>
        <taxon>Magnoliopsida</taxon>
        <taxon>Liliopsida</taxon>
        <taxon>Poales</taxon>
        <taxon>Poaceae</taxon>
        <taxon>BOP clade</taxon>
        <taxon>Oryzoideae</taxon>
        <taxon>Oryzeae</taxon>
        <taxon>Oryzinae</taxon>
        <taxon>Oryza</taxon>
        <taxon>Oryza sativa</taxon>
    </lineage>
</organism>
<feature type="compositionally biased region" description="Basic residues" evidence="1">
    <location>
        <begin position="14"/>
        <end position="28"/>
    </location>
</feature>
<evidence type="ECO:0000313" key="2">
    <source>
        <dbReference type="EMBL" id="AAT85139.1"/>
    </source>
</evidence>
<reference evidence="3" key="1">
    <citation type="journal article" date="2005" name="Nature">
        <title>The map-based sequence of the rice genome.</title>
        <authorList>
            <consortium name="International rice genome sequencing project (IRGSP)"/>
            <person name="Matsumoto T."/>
            <person name="Wu J."/>
            <person name="Kanamori H."/>
            <person name="Katayose Y."/>
            <person name="Fujisawa M."/>
            <person name="Namiki N."/>
            <person name="Mizuno H."/>
            <person name="Yamamoto K."/>
            <person name="Antonio B.A."/>
            <person name="Baba T."/>
            <person name="Sakata K."/>
            <person name="Nagamura Y."/>
            <person name="Aoki H."/>
            <person name="Arikawa K."/>
            <person name="Arita K."/>
            <person name="Bito T."/>
            <person name="Chiden Y."/>
            <person name="Fujitsuka N."/>
            <person name="Fukunaka R."/>
            <person name="Hamada M."/>
            <person name="Harada C."/>
            <person name="Hayashi A."/>
            <person name="Hijishita S."/>
            <person name="Honda M."/>
            <person name="Hosokawa S."/>
            <person name="Ichikawa Y."/>
            <person name="Idonuma A."/>
            <person name="Iijima M."/>
            <person name="Ikeda M."/>
            <person name="Ikeno M."/>
            <person name="Ito K."/>
            <person name="Ito S."/>
            <person name="Ito T."/>
            <person name="Ito Y."/>
            <person name="Ito Y."/>
            <person name="Iwabuchi A."/>
            <person name="Kamiya K."/>
            <person name="Karasawa W."/>
            <person name="Kurita K."/>
            <person name="Katagiri S."/>
            <person name="Kikuta A."/>
            <person name="Kobayashi H."/>
            <person name="Kobayashi N."/>
            <person name="Machita K."/>
            <person name="Maehara T."/>
            <person name="Masukawa M."/>
            <person name="Mizubayashi T."/>
            <person name="Mukai Y."/>
            <person name="Nagasaki H."/>
            <person name="Nagata Y."/>
            <person name="Naito S."/>
            <person name="Nakashima M."/>
            <person name="Nakama Y."/>
            <person name="Nakamichi Y."/>
            <person name="Nakamura M."/>
            <person name="Meguro A."/>
            <person name="Negishi M."/>
            <person name="Ohta I."/>
            <person name="Ohta T."/>
            <person name="Okamoto M."/>
            <person name="Ono N."/>
            <person name="Saji S."/>
            <person name="Sakaguchi M."/>
            <person name="Sakai K."/>
            <person name="Shibata M."/>
            <person name="Shimokawa T."/>
            <person name="Song J."/>
            <person name="Takazaki Y."/>
            <person name="Terasawa K."/>
            <person name="Tsugane M."/>
            <person name="Tsuji K."/>
            <person name="Ueda S."/>
            <person name="Waki K."/>
            <person name="Yamagata H."/>
            <person name="Yamamoto M."/>
            <person name="Yamamoto S."/>
            <person name="Yamane H."/>
            <person name="Yoshiki S."/>
            <person name="Yoshihara R."/>
            <person name="Yukawa K."/>
            <person name="Zhong H."/>
            <person name="Yano M."/>
            <person name="Yuan Q."/>
            <person name="Ouyang S."/>
            <person name="Liu J."/>
            <person name="Jones K.M."/>
            <person name="Gansberger K."/>
            <person name="Moffat K."/>
            <person name="Hill J."/>
            <person name="Bera J."/>
            <person name="Fadrosh D."/>
            <person name="Jin S."/>
            <person name="Johri S."/>
            <person name="Kim M."/>
            <person name="Overton L."/>
            <person name="Reardon M."/>
            <person name="Tsitrin T."/>
            <person name="Vuong H."/>
            <person name="Weaver B."/>
            <person name="Ciecko A."/>
            <person name="Tallon L."/>
            <person name="Jackson J."/>
            <person name="Pai G."/>
            <person name="Aken S.V."/>
            <person name="Utterback T."/>
            <person name="Reidmuller S."/>
            <person name="Feldblyum T."/>
            <person name="Hsiao J."/>
            <person name="Zismann V."/>
            <person name="Iobst S."/>
            <person name="de Vazeille A.R."/>
            <person name="Buell C.R."/>
            <person name="Ying K."/>
            <person name="Li Y."/>
            <person name="Lu T."/>
            <person name="Huang Y."/>
            <person name="Zhao Q."/>
            <person name="Feng Q."/>
            <person name="Zhang L."/>
            <person name="Zhu J."/>
            <person name="Weng Q."/>
            <person name="Mu J."/>
            <person name="Lu Y."/>
            <person name="Fan D."/>
            <person name="Liu Y."/>
            <person name="Guan J."/>
            <person name="Zhang Y."/>
            <person name="Yu S."/>
            <person name="Liu X."/>
            <person name="Zhang Y."/>
            <person name="Hong G."/>
            <person name="Han B."/>
            <person name="Choisne N."/>
            <person name="Demange N."/>
            <person name="Orjeda G."/>
            <person name="Samain S."/>
            <person name="Cattolico L."/>
            <person name="Pelletier E."/>
            <person name="Couloux A."/>
            <person name="Segurens B."/>
            <person name="Wincker P."/>
            <person name="D'Hont A."/>
            <person name="Scarpelli C."/>
            <person name="Weissenbach J."/>
            <person name="Salanoubat M."/>
            <person name="Quetier F."/>
            <person name="Yu Y."/>
            <person name="Kim H.R."/>
            <person name="Rambo T."/>
            <person name="Currie J."/>
            <person name="Collura K."/>
            <person name="Luo M."/>
            <person name="Yang T."/>
            <person name="Ammiraju J.S.S."/>
            <person name="Engler F."/>
            <person name="Soderlund C."/>
            <person name="Wing R.A."/>
            <person name="Palmer L.E."/>
            <person name="de la Bastide M."/>
            <person name="Spiegel L."/>
            <person name="Nascimento L."/>
            <person name="Zutavern T."/>
            <person name="O'Shaughnessy A."/>
            <person name="Dike S."/>
            <person name="Dedhia N."/>
            <person name="Preston R."/>
            <person name="Balija V."/>
            <person name="McCombie W.R."/>
            <person name="Chow T."/>
            <person name="Chen H."/>
            <person name="Chung M."/>
            <person name="Chen C."/>
            <person name="Shaw J."/>
            <person name="Wu H."/>
            <person name="Hsiao K."/>
            <person name="Chao Y."/>
            <person name="Chu M."/>
            <person name="Cheng C."/>
            <person name="Hour A."/>
            <person name="Lee P."/>
            <person name="Lin S."/>
            <person name="Lin Y."/>
            <person name="Liou J."/>
            <person name="Liu S."/>
            <person name="Hsing Y."/>
            <person name="Raghuvanshi S."/>
            <person name="Mohanty A."/>
            <person name="Bharti A.K."/>
            <person name="Gaur A."/>
            <person name="Gupta V."/>
            <person name="Kumar D."/>
            <person name="Ravi V."/>
            <person name="Vij S."/>
            <person name="Kapur A."/>
            <person name="Khurana P."/>
            <person name="Khurana P."/>
            <person name="Khurana J.P."/>
            <person name="Tyagi A.K."/>
            <person name="Gaikwad K."/>
            <person name="Singh A."/>
            <person name="Dalal V."/>
            <person name="Srivastava S."/>
            <person name="Dixit A."/>
            <person name="Pal A.K."/>
            <person name="Ghazi I.A."/>
            <person name="Yadav M."/>
            <person name="Pandit A."/>
            <person name="Bhargava A."/>
            <person name="Sureshbabu K."/>
            <person name="Batra K."/>
            <person name="Sharma T.R."/>
            <person name="Mohapatra T."/>
            <person name="Singh N.K."/>
            <person name="Messing J."/>
            <person name="Nelson A.B."/>
            <person name="Fuks G."/>
            <person name="Kavchok S."/>
            <person name="Keizer G."/>
            <person name="Linton E."/>
            <person name="Llaca V."/>
            <person name="Song R."/>
            <person name="Tanyolac B."/>
            <person name="Young S."/>
            <person name="Ho-Il K."/>
            <person name="Hahn J.H."/>
            <person name="Sangsakoo G."/>
            <person name="Vanavichit A."/>
            <person name="de Mattos Luiz.A.T."/>
            <person name="Zimmer P.D."/>
            <person name="Malone G."/>
            <person name="Dellagostin O."/>
            <person name="de Oliveira A.C."/>
            <person name="Bevan M."/>
            <person name="Bancroft I."/>
            <person name="Minx P."/>
            <person name="Cordum H."/>
            <person name="Wilson R."/>
            <person name="Cheng Z."/>
            <person name="Jin W."/>
            <person name="Jiang J."/>
            <person name="Leong S.A."/>
            <person name="Iwama H."/>
            <person name="Gojobori T."/>
            <person name="Itoh T."/>
            <person name="Niimura Y."/>
            <person name="Fujii Y."/>
            <person name="Habara T."/>
            <person name="Sakai H."/>
            <person name="Sato Y."/>
            <person name="Wilson G."/>
            <person name="Kumar K."/>
            <person name="McCouch S."/>
            <person name="Juretic N."/>
            <person name="Hoen D."/>
            <person name="Wright S."/>
            <person name="Bruskiewich R."/>
            <person name="Bureau T."/>
            <person name="Miyao A."/>
            <person name="Hirochika H."/>
            <person name="Nishikawa T."/>
            <person name="Kadowaki K."/>
            <person name="Sugiura M."/>
            <person name="Burr B."/>
            <person name="Sasaki T."/>
        </authorList>
    </citation>
    <scope>NUCLEOTIDE SEQUENCE [LARGE SCALE GENOMIC DNA]</scope>
    <source>
        <strain evidence="3">cv. Nipponbare</strain>
    </source>
</reference>
<accession>Q6ATY9</accession>
<sequence length="62" mass="6956">MGRALPRGDAPQRGLRHLRRRRSLRRRAGGGLRGAQGLGDEQHREKVRRYISAGAKAGRVEQ</sequence>
<name>Q6ATY9_ORYSJ</name>